<organism evidence="1 2">
    <name type="scientific">Methanoplanus endosymbiosus</name>
    <dbReference type="NCBI Taxonomy" id="33865"/>
    <lineage>
        <taxon>Archaea</taxon>
        <taxon>Methanobacteriati</taxon>
        <taxon>Methanobacteriota</taxon>
        <taxon>Stenosarchaea group</taxon>
        <taxon>Methanomicrobia</taxon>
        <taxon>Methanomicrobiales</taxon>
        <taxon>Methanomicrobiaceae</taxon>
        <taxon>Methanoplanus</taxon>
    </lineage>
</organism>
<accession>A0A9E7PMF1</accession>
<dbReference type="GeneID" id="74306401"/>
<evidence type="ECO:0000313" key="1">
    <source>
        <dbReference type="EMBL" id="UUX92900.1"/>
    </source>
</evidence>
<proteinExistence type="predicted"/>
<dbReference type="Proteomes" id="UP001060368">
    <property type="component" value="Chromosome"/>
</dbReference>
<dbReference type="KEGG" id="mend:L6E24_01860"/>
<keyword evidence="2" id="KW-1185">Reference proteome</keyword>
<sequence>MREEEQDWIIYRIICSVKKITFSELKTASGFEDEQIKDSIQRLENNCLTSVHDSEIRIMSVNEMLLKNQIKNTIRDDKSPVIFENGVIKANPDYRR</sequence>
<dbReference type="RefSeq" id="WP_257743044.1">
    <property type="nucleotide sequence ID" value="NZ_CP096115.1"/>
</dbReference>
<reference evidence="1" key="1">
    <citation type="submission" date="2022-04" db="EMBL/GenBank/DDBJ databases">
        <title>Complete genome of Methanoplanus endosymbiosus DSM 3599.</title>
        <authorList>
            <person name="Chen S.-C."/>
            <person name="You Y.-T."/>
            <person name="Zhou Y.-Z."/>
            <person name="Lai M.-C."/>
        </authorList>
    </citation>
    <scope>NUCLEOTIDE SEQUENCE</scope>
    <source>
        <strain evidence="1">DSM 3599</strain>
    </source>
</reference>
<name>A0A9E7PMF1_9EURY</name>
<dbReference type="AlphaFoldDB" id="A0A9E7PMF1"/>
<gene>
    <name evidence="1" type="ORF">L6E24_01860</name>
</gene>
<protein>
    <submittedName>
        <fullName evidence="1">Uncharacterized protein</fullName>
    </submittedName>
</protein>
<dbReference type="EMBL" id="CP096115">
    <property type="protein sequence ID" value="UUX92900.1"/>
    <property type="molecule type" value="Genomic_DNA"/>
</dbReference>
<evidence type="ECO:0000313" key="2">
    <source>
        <dbReference type="Proteomes" id="UP001060368"/>
    </source>
</evidence>